<feature type="transmembrane region" description="Helical" evidence="2">
    <location>
        <begin position="612"/>
        <end position="634"/>
    </location>
</feature>
<protein>
    <recommendedName>
        <fullName evidence="3">CorA-like transporter domain-containing protein</fullName>
    </recommendedName>
</protein>
<comment type="caution">
    <text evidence="4">The sequence shown here is derived from an EMBL/GenBank/DDBJ whole genome shotgun (WGS) entry which is preliminary data.</text>
</comment>
<dbReference type="Proteomes" id="UP001283341">
    <property type="component" value="Unassembled WGS sequence"/>
</dbReference>
<proteinExistence type="predicted"/>
<keyword evidence="5" id="KW-1185">Reference proteome</keyword>
<dbReference type="AlphaFoldDB" id="A0AAE0I1I5"/>
<evidence type="ECO:0000256" key="1">
    <source>
        <dbReference type="SAM" id="MobiDB-lite"/>
    </source>
</evidence>
<reference evidence="4" key="2">
    <citation type="submission" date="2023-06" db="EMBL/GenBank/DDBJ databases">
        <authorList>
            <consortium name="Lawrence Berkeley National Laboratory"/>
            <person name="Haridas S."/>
            <person name="Hensen N."/>
            <person name="Bonometti L."/>
            <person name="Westerberg I."/>
            <person name="Brannstrom I.O."/>
            <person name="Guillou S."/>
            <person name="Cros-Aarteil S."/>
            <person name="Calhoun S."/>
            <person name="Kuo A."/>
            <person name="Mondo S."/>
            <person name="Pangilinan J."/>
            <person name="Riley R."/>
            <person name="Labutti K."/>
            <person name="Andreopoulos B."/>
            <person name="Lipzen A."/>
            <person name="Chen C."/>
            <person name="Yanf M."/>
            <person name="Daum C."/>
            <person name="Ng V."/>
            <person name="Clum A."/>
            <person name="Steindorff A."/>
            <person name="Ohm R."/>
            <person name="Martin F."/>
            <person name="Silar P."/>
            <person name="Natvig D."/>
            <person name="Lalanne C."/>
            <person name="Gautier V."/>
            <person name="Ament-Velasquez S.L."/>
            <person name="Kruys A."/>
            <person name="Hutchinson M.I."/>
            <person name="Powell A.J."/>
            <person name="Barry K."/>
            <person name="Miller A.N."/>
            <person name="Grigoriev I.V."/>
            <person name="Debuchy R."/>
            <person name="Gladieux P."/>
            <person name="Thoren M.H."/>
            <person name="Johannesson H."/>
        </authorList>
    </citation>
    <scope>NUCLEOTIDE SEQUENCE</scope>
    <source>
        <strain evidence="4">CBS 118394</strain>
    </source>
</reference>
<evidence type="ECO:0000313" key="5">
    <source>
        <dbReference type="Proteomes" id="UP001283341"/>
    </source>
</evidence>
<keyword evidence="2" id="KW-1133">Transmembrane helix</keyword>
<dbReference type="EMBL" id="JAUEDM010000005">
    <property type="protein sequence ID" value="KAK3316574.1"/>
    <property type="molecule type" value="Genomic_DNA"/>
</dbReference>
<keyword evidence="2" id="KW-0472">Membrane</keyword>
<organism evidence="4 5">
    <name type="scientific">Apodospora peruviana</name>
    <dbReference type="NCBI Taxonomy" id="516989"/>
    <lineage>
        <taxon>Eukaryota</taxon>
        <taxon>Fungi</taxon>
        <taxon>Dikarya</taxon>
        <taxon>Ascomycota</taxon>
        <taxon>Pezizomycotina</taxon>
        <taxon>Sordariomycetes</taxon>
        <taxon>Sordariomycetidae</taxon>
        <taxon>Sordariales</taxon>
        <taxon>Lasiosphaeriaceae</taxon>
        <taxon>Apodospora</taxon>
    </lineage>
</organism>
<feature type="domain" description="CorA-like transporter" evidence="3">
    <location>
        <begin position="18"/>
        <end position="287"/>
    </location>
</feature>
<keyword evidence="2" id="KW-0812">Transmembrane</keyword>
<accession>A0AAE0I1I5</accession>
<sequence>MSSPLDGNSEANTAEFTRSCKESADYPLNVVRTDVFGHSLKSLQTILKDGRLFDQEFRSLYIRDLHQDKNAFEPAHRLDSVEDLANTLNKTEKDPWWRLVFLHSQSSRKPLGCSREQLTLLLTHHQVMPSFVELVATFKRRSDPLAYTIFRYENYLDASSPSFQLPSLGRSGVQVQHAFNLLSVEKTHIPEERNQWPLRHATMCHSFDVQTGRSLIILLKGNRELTTRMIQAPERNRRLRPDAPRTREASFMASLQSHLIMLEWCVESWGAYINDMEETLSNKSVEAKVAPVADITSPVPLAETFVRRSTLQSMGSRRGTFQRQDSAILTPASPVHESAPPPPPPTSPRRIGSRTLSGFLRRNSSGLARRGSDLSQGGSSSNALGEDPGADRLQELEERFSFGELQRLSLTGDEIDRSIVAIEQNKDVVEQIKEQYETVTTSHAFTSLMKQDEVSGDVRLFFRRVRSIERDLDVHRHRLLALSRSIDNDKQIFESLNQHTSIQSSKAFSLLAQTSTQEMMKWTAKMHNIAVKTKQETLSMHVITVFTLIFLPGTFIAVRIFLHHHHRHYDTSSLTVSSLESQTFFSSGVLNWNDEGLLDSDWVVRGSAVRLFMSICLPMMAIIIAGWAAMYMVARQRARRHRLALGLPADEEEGYYVDEKGATATSPTSPSPTAPGSAQQQQQRGLLLEPAPIKETSAGGGGSDGGATGLGIIVQGR</sequence>
<reference evidence="4" key="1">
    <citation type="journal article" date="2023" name="Mol. Phylogenet. Evol.">
        <title>Genome-scale phylogeny and comparative genomics of the fungal order Sordariales.</title>
        <authorList>
            <person name="Hensen N."/>
            <person name="Bonometti L."/>
            <person name="Westerberg I."/>
            <person name="Brannstrom I.O."/>
            <person name="Guillou S."/>
            <person name="Cros-Aarteil S."/>
            <person name="Calhoun S."/>
            <person name="Haridas S."/>
            <person name="Kuo A."/>
            <person name="Mondo S."/>
            <person name="Pangilinan J."/>
            <person name="Riley R."/>
            <person name="LaButti K."/>
            <person name="Andreopoulos B."/>
            <person name="Lipzen A."/>
            <person name="Chen C."/>
            <person name="Yan M."/>
            <person name="Daum C."/>
            <person name="Ng V."/>
            <person name="Clum A."/>
            <person name="Steindorff A."/>
            <person name="Ohm R.A."/>
            <person name="Martin F."/>
            <person name="Silar P."/>
            <person name="Natvig D.O."/>
            <person name="Lalanne C."/>
            <person name="Gautier V."/>
            <person name="Ament-Velasquez S.L."/>
            <person name="Kruys A."/>
            <person name="Hutchinson M.I."/>
            <person name="Powell A.J."/>
            <person name="Barry K."/>
            <person name="Miller A.N."/>
            <person name="Grigoriev I.V."/>
            <person name="Debuchy R."/>
            <person name="Gladieux P."/>
            <person name="Hiltunen Thoren M."/>
            <person name="Johannesson H."/>
        </authorList>
    </citation>
    <scope>NUCLEOTIDE SEQUENCE</scope>
    <source>
        <strain evidence="4">CBS 118394</strain>
    </source>
</reference>
<evidence type="ECO:0000259" key="3">
    <source>
        <dbReference type="Pfam" id="PF26616"/>
    </source>
</evidence>
<feature type="transmembrane region" description="Helical" evidence="2">
    <location>
        <begin position="538"/>
        <end position="562"/>
    </location>
</feature>
<name>A0AAE0I1I5_9PEZI</name>
<dbReference type="InterPro" id="IPR058257">
    <property type="entry name" value="CorA-like_dom"/>
</dbReference>
<dbReference type="Pfam" id="PF26616">
    <property type="entry name" value="CorA-like"/>
    <property type="match status" value="1"/>
</dbReference>
<feature type="compositionally biased region" description="Gly residues" evidence="1">
    <location>
        <begin position="698"/>
        <end position="709"/>
    </location>
</feature>
<evidence type="ECO:0000256" key="2">
    <source>
        <dbReference type="SAM" id="Phobius"/>
    </source>
</evidence>
<feature type="region of interest" description="Disordered" evidence="1">
    <location>
        <begin position="366"/>
        <end position="388"/>
    </location>
</feature>
<feature type="region of interest" description="Disordered" evidence="1">
    <location>
        <begin position="661"/>
        <end position="710"/>
    </location>
</feature>
<feature type="compositionally biased region" description="Polar residues" evidence="1">
    <location>
        <begin position="373"/>
        <end position="383"/>
    </location>
</feature>
<gene>
    <name evidence="4" type="ORF">B0H66DRAFT_298763</name>
</gene>
<feature type="region of interest" description="Disordered" evidence="1">
    <location>
        <begin position="331"/>
        <end position="353"/>
    </location>
</feature>
<evidence type="ECO:0000313" key="4">
    <source>
        <dbReference type="EMBL" id="KAK3316574.1"/>
    </source>
</evidence>